<dbReference type="SMART" id="SM00700">
    <property type="entry name" value="JHBP"/>
    <property type="match status" value="1"/>
</dbReference>
<dbReference type="PANTHER" id="PTHR11008">
    <property type="entry name" value="PROTEIN TAKEOUT-LIKE PROTEIN"/>
    <property type="match status" value="1"/>
</dbReference>
<name>A0A0K8TU33_EPIPO</name>
<evidence type="ECO:0000256" key="2">
    <source>
        <dbReference type="ARBA" id="ARBA00023108"/>
    </source>
</evidence>
<dbReference type="Pfam" id="PF06585">
    <property type="entry name" value="JHBP"/>
    <property type="match status" value="1"/>
</dbReference>
<dbReference type="GO" id="GO:0007623">
    <property type="term" value="P:circadian rhythm"/>
    <property type="evidence" value="ECO:0007669"/>
    <property type="project" value="UniProtKB-ARBA"/>
</dbReference>
<dbReference type="AlphaFoldDB" id="A0A0K8TU33"/>
<evidence type="ECO:0000256" key="4">
    <source>
        <dbReference type="SAM" id="SignalP"/>
    </source>
</evidence>
<protein>
    <submittedName>
        <fullName evidence="5">Takeout Protein</fullName>
    </submittedName>
</protein>
<evidence type="ECO:0000313" key="5">
    <source>
        <dbReference type="EMBL" id="JAI17999.1"/>
    </source>
</evidence>
<dbReference type="FunFam" id="3.15.10.30:FF:000001">
    <property type="entry name" value="Takeout-like protein 1"/>
    <property type="match status" value="1"/>
</dbReference>
<feature type="chain" id="PRO_5005520265" evidence="4">
    <location>
        <begin position="23"/>
        <end position="250"/>
    </location>
</feature>
<dbReference type="InterPro" id="IPR038606">
    <property type="entry name" value="To_sf"/>
</dbReference>
<sequence length="250" mass="28196">MAAAYWFGGALVCILLAQNSNARLTPDFIHPCKEDDAECIKKSAQDAIPEFVKGLPELGVPPLDPFVIEKLQLPLPGLKVSFYNGKVTGFRKCIVEHASTKLKNHRLDMELRCNVTLKGGYDAVGRVLVFPINGEGDAKIKLTNLKIKMNMNTKYVVDDKGARHYAVKDYKYTFDYGDKVTMHLTNLFKDSKELSETVLKFLNENWRQVADEFGKPILDYAVDLTVKTIEKFFLSIPIEELLDGPSIVYE</sequence>
<comment type="similarity">
    <text evidence="3">Belongs to the TO family.</text>
</comment>
<dbReference type="GO" id="GO:0005615">
    <property type="term" value="C:extracellular space"/>
    <property type="evidence" value="ECO:0007669"/>
    <property type="project" value="TreeGrafter"/>
</dbReference>
<keyword evidence="2" id="KW-0090">Biological rhythms</keyword>
<keyword evidence="1 4" id="KW-0732">Signal</keyword>
<evidence type="ECO:0000256" key="1">
    <source>
        <dbReference type="ARBA" id="ARBA00022729"/>
    </source>
</evidence>
<evidence type="ECO:0000256" key="3">
    <source>
        <dbReference type="ARBA" id="ARBA00060902"/>
    </source>
</evidence>
<dbReference type="EMBL" id="GCVX01000231">
    <property type="protein sequence ID" value="JAI17999.1"/>
    <property type="molecule type" value="Transcribed_RNA"/>
</dbReference>
<reference evidence="5" key="1">
    <citation type="journal article" date="2015" name="PLoS ONE">
        <title>The Peripheral Olfactory Repertoire of the Lightbrown Apple Moth, Epiphyas postvittana.</title>
        <authorList>
            <person name="Corcoran J.A."/>
            <person name="Jordan M.D."/>
            <person name="Thrimawithana A.H."/>
            <person name="Crowhurst R.N."/>
            <person name="Newcomb R.D."/>
        </authorList>
    </citation>
    <scope>NUCLEOTIDE SEQUENCE</scope>
</reference>
<accession>A0A0K8TU33</accession>
<proteinExistence type="inferred from homology"/>
<feature type="signal peptide" evidence="4">
    <location>
        <begin position="1"/>
        <end position="22"/>
    </location>
</feature>
<organism evidence="5">
    <name type="scientific">Epiphyas postvittana</name>
    <name type="common">Light brown apple moth</name>
    <dbReference type="NCBI Taxonomy" id="65032"/>
    <lineage>
        <taxon>Eukaryota</taxon>
        <taxon>Metazoa</taxon>
        <taxon>Ecdysozoa</taxon>
        <taxon>Arthropoda</taxon>
        <taxon>Hexapoda</taxon>
        <taxon>Insecta</taxon>
        <taxon>Pterygota</taxon>
        <taxon>Neoptera</taxon>
        <taxon>Endopterygota</taxon>
        <taxon>Lepidoptera</taxon>
        <taxon>Glossata</taxon>
        <taxon>Ditrysia</taxon>
        <taxon>Tortricoidea</taxon>
        <taxon>Tortricidae</taxon>
        <taxon>Tortricinae</taxon>
        <taxon>Epiphyas</taxon>
    </lineage>
</organism>
<dbReference type="Gene3D" id="3.15.10.30">
    <property type="entry name" value="Haemolymph juvenile hormone binding protein"/>
    <property type="match status" value="1"/>
</dbReference>
<dbReference type="PANTHER" id="PTHR11008:SF18">
    <property type="entry name" value="BCDNA.GH05536-RELATED"/>
    <property type="match status" value="1"/>
</dbReference>
<dbReference type="InterPro" id="IPR010562">
    <property type="entry name" value="Haemolymph_juvenile_hormone-bd"/>
</dbReference>